<accession>A0A087Z666</accession>
<feature type="region of interest" description="Disordered" evidence="4">
    <location>
        <begin position="1709"/>
        <end position="1785"/>
    </location>
</feature>
<dbReference type="GO" id="GO:0098632">
    <property type="term" value="F:cell-cell adhesion mediator activity"/>
    <property type="evidence" value="ECO:0007669"/>
    <property type="project" value="TreeGrafter"/>
</dbReference>
<dbReference type="FunFam" id="2.60.40.10:FF:000032">
    <property type="entry name" value="palladin isoform X1"/>
    <property type="match status" value="1"/>
</dbReference>
<dbReference type="SMART" id="SM00409">
    <property type="entry name" value="IG"/>
    <property type="match status" value="3"/>
</dbReference>
<feature type="compositionally biased region" description="Polar residues" evidence="4">
    <location>
        <begin position="809"/>
        <end position="818"/>
    </location>
</feature>
<feature type="compositionally biased region" description="Basic residues" evidence="4">
    <location>
        <begin position="196"/>
        <end position="205"/>
    </location>
</feature>
<dbReference type="GO" id="GO:0030424">
    <property type="term" value="C:axon"/>
    <property type="evidence" value="ECO:0007669"/>
    <property type="project" value="TreeGrafter"/>
</dbReference>
<feature type="region of interest" description="Disordered" evidence="4">
    <location>
        <begin position="911"/>
        <end position="941"/>
    </location>
</feature>
<feature type="region of interest" description="Disordered" evidence="4">
    <location>
        <begin position="70"/>
        <end position="213"/>
    </location>
</feature>
<dbReference type="PANTHER" id="PTHR10075">
    <property type="entry name" value="BASIGIN RELATED"/>
    <property type="match status" value="1"/>
</dbReference>
<dbReference type="InterPro" id="IPR003599">
    <property type="entry name" value="Ig_sub"/>
</dbReference>
<feature type="chain" id="PRO_5037678101" description="Neural cell adhesion molecule l1" evidence="5">
    <location>
        <begin position="32"/>
        <end position="1785"/>
    </location>
</feature>
<feature type="domain" description="Ig-like" evidence="6">
    <location>
        <begin position="333"/>
        <end position="407"/>
    </location>
</feature>
<dbReference type="Gene3D" id="2.60.40.10">
    <property type="entry name" value="Immunoglobulins"/>
    <property type="match status" value="3"/>
</dbReference>
<feature type="compositionally biased region" description="Basic residues" evidence="4">
    <location>
        <begin position="835"/>
        <end position="848"/>
    </location>
</feature>
<evidence type="ECO:0000313" key="8">
    <source>
        <dbReference type="EnsemblMetazoa" id="ADAC004795-PA"/>
    </source>
</evidence>
<dbReference type="PROSITE" id="PS50853">
    <property type="entry name" value="FN3"/>
    <property type="match status" value="1"/>
</dbReference>
<dbReference type="CDD" id="cd00096">
    <property type="entry name" value="Ig"/>
    <property type="match status" value="1"/>
</dbReference>
<keyword evidence="2" id="KW-1015">Disulfide bond</keyword>
<dbReference type="GO" id="GO:0005886">
    <property type="term" value="C:plasma membrane"/>
    <property type="evidence" value="ECO:0007669"/>
    <property type="project" value="TreeGrafter"/>
</dbReference>
<evidence type="ECO:0000259" key="6">
    <source>
        <dbReference type="PROSITE" id="PS50835"/>
    </source>
</evidence>
<dbReference type="PANTHER" id="PTHR10075:SF100">
    <property type="entry name" value="FASCICLIN-2"/>
    <property type="match status" value="1"/>
</dbReference>
<evidence type="ECO:0000256" key="2">
    <source>
        <dbReference type="ARBA" id="ARBA00023157"/>
    </source>
</evidence>
<dbReference type="SMART" id="SM00408">
    <property type="entry name" value="IGc2"/>
    <property type="match status" value="2"/>
</dbReference>
<reference evidence="8" key="2">
    <citation type="submission" date="2015-06" db="UniProtKB">
        <authorList>
            <consortium name="EnsemblMetazoa"/>
        </authorList>
    </citation>
    <scope>IDENTIFICATION</scope>
</reference>
<dbReference type="Pfam" id="PF13927">
    <property type="entry name" value="Ig_3"/>
    <property type="match status" value="1"/>
</dbReference>
<feature type="compositionally biased region" description="Low complexity" evidence="4">
    <location>
        <begin position="919"/>
        <end position="932"/>
    </location>
</feature>
<evidence type="ECO:0000256" key="5">
    <source>
        <dbReference type="SAM" id="SignalP"/>
    </source>
</evidence>
<feature type="compositionally biased region" description="Low complexity" evidence="4">
    <location>
        <begin position="1498"/>
        <end position="1530"/>
    </location>
</feature>
<sequence>MALLSFRLSVVFTIGLLLLNGFTSESPSVLAFVNTEGPERLRLIAAPPAHVIVTGTRNAPVYLPCQAELDPGMSDGIPNSSSYGDDDYPDEHMDEDDEEDGEDEGYDDDFIGQDDEDEEELEEAEEDETADEEGRFPSLSNNELVATNDDDTGKKHSGIITQQKKSPEAKFLLDESELVPQEEEKEDDEEQSQPVQRHRRRKRYVRAPGRGFSGPGMSRSGGYYGVNSFEYVWYRNGHEFLTTSFQNQNQRQMHKGFRLYENGTLRIPYNRQNGNIAAGVYWCKATLVQQRGRYQVQGSIRSTECVVSIAYLERDNRFNYPNNTITTRANIPIVLPCPFQSYPPANITWSLNKVVLQLHSNGRENRYFLLQNGSLLISDVQSSDSGRFRCNATNNYVAKNVRSTSMNLLVVLDSGGTSQLEVKNETKRGAHLLPPLQELQQSVFAGDTLRLHCACYFCKPQWTFTPHQSQIPIVLDNFTHQVTFVNVSVERHEGVFSCQTPDGAEMQAFNVTVLVAPTFLTRISSFTSSVMASMAFNCSVAGNPKPTVTWYKNGREVRSNHIIHYNYPLLRINTIDPEDEGLYQCMAKNAAGHIAASAYLWIRDKQKYRHKAKRPEAIRCYPVDTTSLYLTFGMPNQASLGGISYMMYYMASDDPVRWFSSAPTQLAEDGSLRISGSMVEPLRNYTVFLRACSLTDWSGNSNDERKKVLPSRLSRAVRCASQGYPILSTLFPNNGIFIWWPKYDGVQPTSFIIQLRSGDGTTNLTASFTNEIIGTVDPLDDYMTYEELEPLLGRISAETGESQEWIWNGGSTDDITTMQQQQQQQQPHEQQEQQHRRRKRRRRRRRQSHRDQRWHDRSTGSSSAFALSKDRKQIFDSLATSIVDIDPSTVEALRRNASGVDAATLASAAMIGAAKQQHQHQQQQQQESSESQRSGNARQHQQITITRFKVAGNVTGILLPNVHSVMVRVLGSISPDGEPMEQDLRYVPWKSIDVAAPRADAINRFQASHIDARSVQFTWSRFIATKLPNRCLHLCYKNVNYDVFHRGGTGHLECQKIPTDATHYNVKDLLPVTMYKAFLKPCDLKEALSVILDFQTKHDVPGPVTNHELHRKGGKITITWGPPENRNGVLHGYIVEWINEESVLHSANLTADKTSFTFPNVTSDERINISIRALSSSGIGIPIYLNLKQYFPDPDERNEASGASPWLSQLQLVHYVLIGVLLAFIIPVGLCCFQLFHRKSCKKATSAAGPTGSAAGGSAAVAGGKISGGRNNHHPTVSSDTAAMQMMGLMTGCNNDMHEMQTLIRSSGNCRQPNGGGDGGVAAAATTGLLANGLGSNSMYGNPTTPASAPYAPQVGVPSQTVAFSELGGAPTVLLNVTVPSQCRKNTTSGYSPMTTYKELIEMDRLKDGAIDIPPVTTTSTTATTSTITTNATDTSSTSIGDTTCIATNPQYLISNGSTAKQDSGRISTGTLAYTGDRKRSPTLSFSSKSSCAALTHSPSLPSSSGASASASSSSSSSSSPSTPPSSLSPLSSKLYVIQSRSPTALVPSSSVHDSSRRQLLDTTLDSNCSTYTVEEEPSVQQSLPLVKPALPSSPPTSQTMYDYEYATNCDDDRARVTSSDKARQQQKVNFRKVPGASIASESNVIEGKKQLSGTALIVPNLANQKQQELVVAMGAEAPAVLPAGKRPGYKQNGIGRVPEENRCYSSRICSNNNESSPAGGHGIDGENDDNDNGEEEDDDNDDDDEELDNSASLLNTSSLSTKPLHQQNHTSSWNFRRPIIGPNG</sequence>
<feature type="compositionally biased region" description="Low complexity" evidence="4">
    <location>
        <begin position="1750"/>
        <end position="1765"/>
    </location>
</feature>
<dbReference type="InterPro" id="IPR003598">
    <property type="entry name" value="Ig_sub2"/>
</dbReference>
<dbReference type="HOGENOM" id="CLU_003658_0_0_1"/>
<dbReference type="SUPFAM" id="SSF48726">
    <property type="entry name" value="Immunoglobulin"/>
    <property type="match status" value="2"/>
</dbReference>
<evidence type="ECO:0000256" key="3">
    <source>
        <dbReference type="ARBA" id="ARBA00023319"/>
    </source>
</evidence>
<dbReference type="CDD" id="cd00063">
    <property type="entry name" value="FN3"/>
    <property type="match status" value="1"/>
</dbReference>
<evidence type="ECO:0000256" key="1">
    <source>
        <dbReference type="ARBA" id="ARBA00022737"/>
    </source>
</evidence>
<keyword evidence="3" id="KW-0393">Immunoglobulin domain</keyword>
<dbReference type="SMART" id="SM00060">
    <property type="entry name" value="FN3"/>
    <property type="match status" value="2"/>
</dbReference>
<dbReference type="GO" id="GO:0007156">
    <property type="term" value="P:homophilic cell adhesion via plasma membrane adhesion molecules"/>
    <property type="evidence" value="ECO:0007669"/>
    <property type="project" value="TreeGrafter"/>
</dbReference>
<feature type="compositionally biased region" description="Acidic residues" evidence="4">
    <location>
        <begin position="174"/>
        <end position="191"/>
    </location>
</feature>
<dbReference type="InterPro" id="IPR007110">
    <property type="entry name" value="Ig-like_dom"/>
</dbReference>
<feature type="region of interest" description="Disordered" evidence="4">
    <location>
        <begin position="806"/>
        <end position="865"/>
    </location>
</feature>
<dbReference type="InterPro" id="IPR013783">
    <property type="entry name" value="Ig-like_fold"/>
</dbReference>
<dbReference type="GO" id="GO:0070593">
    <property type="term" value="P:dendrite self-avoidance"/>
    <property type="evidence" value="ECO:0007669"/>
    <property type="project" value="TreeGrafter"/>
</dbReference>
<feature type="compositionally biased region" description="Polar residues" evidence="4">
    <location>
        <begin position="1766"/>
        <end position="1775"/>
    </location>
</feature>
<dbReference type="InterPro" id="IPR003961">
    <property type="entry name" value="FN3_dom"/>
</dbReference>
<feature type="compositionally biased region" description="Acidic residues" evidence="4">
    <location>
        <begin position="1726"/>
        <end position="1749"/>
    </location>
</feature>
<keyword evidence="9" id="KW-1185">Reference proteome</keyword>
<reference evidence="9" key="1">
    <citation type="journal article" date="2010" name="BMC Genomics">
        <title>Combination of measures distinguishes pre-miRNAs from other stem-loops in the genome of the newly sequenced Anopheles darlingi.</title>
        <authorList>
            <person name="Mendes N.D."/>
            <person name="Freitas A.T."/>
            <person name="Vasconcelos A.T."/>
            <person name="Sagot M.F."/>
        </authorList>
    </citation>
    <scope>NUCLEOTIDE SEQUENCE</scope>
</reference>
<evidence type="ECO:0000313" key="9">
    <source>
        <dbReference type="Proteomes" id="UP000000673"/>
    </source>
</evidence>
<dbReference type="Proteomes" id="UP000000673">
    <property type="component" value="Unassembled WGS sequence"/>
</dbReference>
<feature type="compositionally biased region" description="Low complexity" evidence="4">
    <location>
        <begin position="819"/>
        <end position="828"/>
    </location>
</feature>
<dbReference type="InterPro" id="IPR036116">
    <property type="entry name" value="FN3_sf"/>
</dbReference>
<proteinExistence type="predicted"/>
<dbReference type="GO" id="GO:0007411">
    <property type="term" value="P:axon guidance"/>
    <property type="evidence" value="ECO:0007669"/>
    <property type="project" value="TreeGrafter"/>
</dbReference>
<name>A0A087Z666_ANODA</name>
<feature type="compositionally biased region" description="Acidic residues" evidence="4">
    <location>
        <begin position="84"/>
        <end position="131"/>
    </location>
</feature>
<protein>
    <recommendedName>
        <fullName evidence="10">Neural cell adhesion molecule l1</fullName>
    </recommendedName>
</protein>
<dbReference type="InterPro" id="IPR036179">
    <property type="entry name" value="Ig-like_dom_sf"/>
</dbReference>
<dbReference type="EnsemblMetazoa" id="ADAC004795-RA">
    <property type="protein sequence ID" value="ADAC004795-PA"/>
    <property type="gene ID" value="ADAC004795"/>
</dbReference>
<dbReference type="PROSITE" id="PS50835">
    <property type="entry name" value="IG_LIKE"/>
    <property type="match status" value="2"/>
</dbReference>
<feature type="domain" description="Ig-like" evidence="6">
    <location>
        <begin position="517"/>
        <end position="601"/>
    </location>
</feature>
<evidence type="ECO:0008006" key="10">
    <source>
        <dbReference type="Google" id="ProtNLM"/>
    </source>
</evidence>
<feature type="signal peptide" evidence="5">
    <location>
        <begin position="1"/>
        <end position="31"/>
    </location>
</feature>
<evidence type="ECO:0000259" key="7">
    <source>
        <dbReference type="PROSITE" id="PS50853"/>
    </source>
</evidence>
<keyword evidence="5" id="KW-0732">Signal</keyword>
<organism evidence="8 9">
    <name type="scientific">Anopheles darlingi</name>
    <name type="common">Mosquito</name>
    <dbReference type="NCBI Taxonomy" id="43151"/>
    <lineage>
        <taxon>Eukaryota</taxon>
        <taxon>Metazoa</taxon>
        <taxon>Ecdysozoa</taxon>
        <taxon>Arthropoda</taxon>
        <taxon>Hexapoda</taxon>
        <taxon>Insecta</taxon>
        <taxon>Pterygota</taxon>
        <taxon>Neoptera</taxon>
        <taxon>Endopterygota</taxon>
        <taxon>Diptera</taxon>
        <taxon>Nematocera</taxon>
        <taxon>Culicoidea</taxon>
        <taxon>Culicidae</taxon>
        <taxon>Anophelinae</taxon>
        <taxon>Anopheles</taxon>
    </lineage>
</organism>
<feature type="compositionally biased region" description="Basic and acidic residues" evidence="4">
    <location>
        <begin position="849"/>
        <end position="858"/>
    </location>
</feature>
<evidence type="ECO:0000256" key="4">
    <source>
        <dbReference type="SAM" id="MobiDB-lite"/>
    </source>
</evidence>
<feature type="region of interest" description="Disordered" evidence="4">
    <location>
        <begin position="1495"/>
        <end position="1530"/>
    </location>
</feature>
<feature type="domain" description="Fibronectin type-III" evidence="7">
    <location>
        <begin position="1100"/>
        <end position="1194"/>
    </location>
</feature>
<dbReference type="Pfam" id="PF07679">
    <property type="entry name" value="I-set"/>
    <property type="match status" value="1"/>
</dbReference>
<dbReference type="InterPro" id="IPR013098">
    <property type="entry name" value="Ig_I-set"/>
</dbReference>
<keyword evidence="1" id="KW-0677">Repeat</keyword>
<dbReference type="SUPFAM" id="SSF49265">
    <property type="entry name" value="Fibronectin type III"/>
    <property type="match status" value="2"/>
</dbReference>